<dbReference type="AlphaFoldDB" id="A0A6J5W022"/>
<dbReference type="Gene3D" id="1.25.40.10">
    <property type="entry name" value="Tetratricopeptide repeat domain"/>
    <property type="match status" value="1"/>
</dbReference>
<dbReference type="Proteomes" id="UP000507245">
    <property type="component" value="Unassembled WGS sequence"/>
</dbReference>
<evidence type="ECO:0000256" key="1">
    <source>
        <dbReference type="ARBA" id="ARBA00007626"/>
    </source>
</evidence>
<accession>A0A6J5W022</accession>
<evidence type="ECO:0008006" key="6">
    <source>
        <dbReference type="Google" id="ProtNLM"/>
    </source>
</evidence>
<reference evidence="5" key="1">
    <citation type="journal article" date="2020" name="Genome Biol.">
        <title>Gamete binning: chromosome-level and haplotype-resolved genome assembly enabled by high-throughput single-cell sequencing of gamete genomes.</title>
        <authorList>
            <person name="Campoy J.A."/>
            <person name="Sun H."/>
            <person name="Goel M."/>
            <person name="Jiao W.-B."/>
            <person name="Folz-Donahue K."/>
            <person name="Wang N."/>
            <person name="Rubio M."/>
            <person name="Liu C."/>
            <person name="Kukat C."/>
            <person name="Ruiz D."/>
            <person name="Huettel B."/>
            <person name="Schneeberger K."/>
        </authorList>
    </citation>
    <scope>NUCLEOTIDE SEQUENCE [LARGE SCALE GENOMIC DNA]</scope>
    <source>
        <strain evidence="5">cv. Rojo Pasion</strain>
    </source>
</reference>
<protein>
    <recommendedName>
        <fullName evidence="6">Pentacotripeptide-repeat region of PRORP domain-containing protein</fullName>
    </recommendedName>
</protein>
<dbReference type="NCBIfam" id="TIGR00756">
    <property type="entry name" value="PPR"/>
    <property type="match status" value="1"/>
</dbReference>
<name>A0A6J5W022_PRUAR</name>
<dbReference type="InterPro" id="IPR011990">
    <property type="entry name" value="TPR-like_helical_dom_sf"/>
</dbReference>
<dbReference type="PROSITE" id="PS51375">
    <property type="entry name" value="PPR"/>
    <property type="match status" value="1"/>
</dbReference>
<proteinExistence type="inferred from homology"/>
<dbReference type="PANTHER" id="PTHR47941">
    <property type="entry name" value="PENTATRICOPEPTIDE REPEAT-CONTAINING PROTEIN 3, MITOCHONDRIAL"/>
    <property type="match status" value="1"/>
</dbReference>
<evidence type="ECO:0000313" key="4">
    <source>
        <dbReference type="EMBL" id="CAB4293591.1"/>
    </source>
</evidence>
<keyword evidence="2" id="KW-0677">Repeat</keyword>
<evidence type="ECO:0000256" key="2">
    <source>
        <dbReference type="ARBA" id="ARBA00022737"/>
    </source>
</evidence>
<comment type="similarity">
    <text evidence="1">Belongs to the PPR family. P subfamily.</text>
</comment>
<gene>
    <name evidence="4" type="ORF">ORAREDHAP_LOCUS2583</name>
</gene>
<dbReference type="OrthoDB" id="1935909at2759"/>
<evidence type="ECO:0000256" key="3">
    <source>
        <dbReference type="PROSITE-ProRule" id="PRU00708"/>
    </source>
</evidence>
<organism evidence="4 5">
    <name type="scientific">Prunus armeniaca</name>
    <name type="common">Apricot</name>
    <name type="synonym">Armeniaca vulgaris</name>
    <dbReference type="NCBI Taxonomy" id="36596"/>
    <lineage>
        <taxon>Eukaryota</taxon>
        <taxon>Viridiplantae</taxon>
        <taxon>Streptophyta</taxon>
        <taxon>Embryophyta</taxon>
        <taxon>Tracheophyta</taxon>
        <taxon>Spermatophyta</taxon>
        <taxon>Magnoliopsida</taxon>
        <taxon>eudicotyledons</taxon>
        <taxon>Gunneridae</taxon>
        <taxon>Pentapetalae</taxon>
        <taxon>rosids</taxon>
        <taxon>fabids</taxon>
        <taxon>Rosales</taxon>
        <taxon>Rosaceae</taxon>
        <taxon>Amygdaloideae</taxon>
        <taxon>Amygdaleae</taxon>
        <taxon>Prunus</taxon>
    </lineage>
</organism>
<dbReference type="Pfam" id="PF13041">
    <property type="entry name" value="PPR_2"/>
    <property type="match status" value="1"/>
</dbReference>
<dbReference type="Pfam" id="PF01535">
    <property type="entry name" value="PPR"/>
    <property type="match status" value="1"/>
</dbReference>
<feature type="repeat" description="PPR" evidence="3">
    <location>
        <begin position="164"/>
        <end position="198"/>
    </location>
</feature>
<dbReference type="EMBL" id="CAEKKB010000001">
    <property type="protein sequence ID" value="CAB4293591.1"/>
    <property type="molecule type" value="Genomic_DNA"/>
</dbReference>
<keyword evidence="5" id="KW-1185">Reference proteome</keyword>
<evidence type="ECO:0000313" key="5">
    <source>
        <dbReference type="Proteomes" id="UP000507245"/>
    </source>
</evidence>
<sequence length="214" mass="23355">MKIAKRAPALIILHKGKPSSLYYSLFGLVIVRTQFCSLAINRCHTVVSVIGPNPKENIDLEKLVEMRCKSGNLGLDEALGHFNSVIQMKPIPSILAINHLFGALSKMNQCSAVVSMYKQMLACVSLHPEVGTLNIVINCLCRMNRVDLGFSVLATTLKHGLQANAYALNASLNGVCKYRSISEAMQLFRKIEEKGLACSEITYATIINGLCKAG</sequence>
<dbReference type="InterPro" id="IPR002885">
    <property type="entry name" value="PPR_rpt"/>
</dbReference>